<reference evidence="1 2" key="1">
    <citation type="journal article" date="2016" name="Nat. Commun.">
        <title>Thousands of microbial genomes shed light on interconnected biogeochemical processes in an aquifer system.</title>
        <authorList>
            <person name="Anantharaman K."/>
            <person name="Brown C.T."/>
            <person name="Hug L.A."/>
            <person name="Sharon I."/>
            <person name="Castelle C.J."/>
            <person name="Probst A.J."/>
            <person name="Thomas B.C."/>
            <person name="Singh A."/>
            <person name="Wilkins M.J."/>
            <person name="Karaoz U."/>
            <person name="Brodie E.L."/>
            <person name="Williams K.H."/>
            <person name="Hubbard S.S."/>
            <person name="Banfield J.F."/>
        </authorList>
    </citation>
    <scope>NUCLEOTIDE SEQUENCE [LARGE SCALE GENOMIC DNA]</scope>
</reference>
<dbReference type="Gene3D" id="1.10.1220.10">
    <property type="entry name" value="Met repressor-like"/>
    <property type="match status" value="1"/>
</dbReference>
<protein>
    <recommendedName>
        <fullName evidence="3">Damage-inducible protein J</fullName>
    </recommendedName>
</protein>
<evidence type="ECO:0000313" key="1">
    <source>
        <dbReference type="EMBL" id="OGE40141.1"/>
    </source>
</evidence>
<accession>A0A1F5KHQ9</accession>
<evidence type="ECO:0000313" key="2">
    <source>
        <dbReference type="Proteomes" id="UP000177328"/>
    </source>
</evidence>
<dbReference type="InterPro" id="IPR007337">
    <property type="entry name" value="RelB/DinJ"/>
</dbReference>
<proteinExistence type="predicted"/>
<organism evidence="1 2">
    <name type="scientific">Candidatus Daviesbacteria bacterium RIFCSPHIGHO2_02_FULL_43_12</name>
    <dbReference type="NCBI Taxonomy" id="1797776"/>
    <lineage>
        <taxon>Bacteria</taxon>
        <taxon>Candidatus Daviesiibacteriota</taxon>
    </lineage>
</organism>
<gene>
    <name evidence="1" type="ORF">A3D25_05070</name>
</gene>
<dbReference type="GO" id="GO:0006355">
    <property type="term" value="P:regulation of DNA-templated transcription"/>
    <property type="evidence" value="ECO:0007669"/>
    <property type="project" value="InterPro"/>
</dbReference>
<dbReference type="Proteomes" id="UP000177328">
    <property type="component" value="Unassembled WGS sequence"/>
</dbReference>
<evidence type="ECO:0008006" key="3">
    <source>
        <dbReference type="Google" id="ProtNLM"/>
    </source>
</evidence>
<name>A0A1F5KHQ9_9BACT</name>
<dbReference type="Pfam" id="PF04221">
    <property type="entry name" value="RelB"/>
    <property type="match status" value="1"/>
</dbReference>
<dbReference type="EMBL" id="MFDD01000014">
    <property type="protein sequence ID" value="OGE40141.1"/>
    <property type="molecule type" value="Genomic_DNA"/>
</dbReference>
<dbReference type="AlphaFoldDB" id="A0A1F5KHQ9"/>
<sequence length="94" mass="10391">MNYTVITAKVDPQTKRDAQATAEQLGMPLSVVIKAFLKQFIRTKTVRFSAAGEEPSEYLLSAMKKAKENRKAGKASPVFDNAQDALKFLDKQGI</sequence>
<dbReference type="InterPro" id="IPR013321">
    <property type="entry name" value="Arc_rbn_hlx_hlx"/>
</dbReference>
<comment type="caution">
    <text evidence="1">The sequence shown here is derived from an EMBL/GenBank/DDBJ whole genome shotgun (WGS) entry which is preliminary data.</text>
</comment>